<organism evidence="1 2">
    <name type="scientific">Pyrenophora seminiperda CCB06</name>
    <dbReference type="NCBI Taxonomy" id="1302712"/>
    <lineage>
        <taxon>Eukaryota</taxon>
        <taxon>Fungi</taxon>
        <taxon>Dikarya</taxon>
        <taxon>Ascomycota</taxon>
        <taxon>Pezizomycotina</taxon>
        <taxon>Dothideomycetes</taxon>
        <taxon>Pleosporomycetidae</taxon>
        <taxon>Pleosporales</taxon>
        <taxon>Pleosporineae</taxon>
        <taxon>Pleosporaceae</taxon>
        <taxon>Pyrenophora</taxon>
    </lineage>
</organism>
<name>A0A3M7MFL9_9PLEO</name>
<accession>A0A3M7MFL9</accession>
<gene>
    <name evidence="1" type="ORF">GMOD_00009097</name>
</gene>
<dbReference type="EMBL" id="KE747839">
    <property type="protein sequence ID" value="RMZ73283.1"/>
    <property type="molecule type" value="Genomic_DNA"/>
</dbReference>
<sequence>MSNNAGSLGQGSLDGEEGIKEAVVGHVDLSIITVNSLSRHPFYTYPSPHFTTIAFRPNSSNAKMFFTKLSILSGLAAVAVAEITINVDNIPTECKDVCSQVAGISNGCKTDSNDQSAATKCVCSANNASNLIPLCSACIGKFKSDKSKDDDSAVSSYLSECSLKTTAYNAAAISAVATDTVRTTSTDVVSKTSVAIIITSTSTQKATSNPAPTKTAGAAIGLGALGFALGML</sequence>
<keyword evidence="2" id="KW-1185">Reference proteome</keyword>
<evidence type="ECO:0000313" key="1">
    <source>
        <dbReference type="EMBL" id="RMZ73283.1"/>
    </source>
</evidence>
<dbReference type="OrthoDB" id="4843554at2759"/>
<reference evidence="1 2" key="1">
    <citation type="journal article" date="2014" name="PLoS ONE">
        <title>De novo Genome Assembly of the Fungal Plant Pathogen Pyrenophora semeniperda.</title>
        <authorList>
            <person name="Soliai M.M."/>
            <person name="Meyer S.E."/>
            <person name="Udall J.A."/>
            <person name="Elzinga D.E."/>
            <person name="Hermansen R.A."/>
            <person name="Bodily P.M."/>
            <person name="Hart A.A."/>
            <person name="Coleman C.E."/>
        </authorList>
    </citation>
    <scope>NUCLEOTIDE SEQUENCE [LARGE SCALE GENOMIC DNA]</scope>
    <source>
        <strain evidence="1 2">CCB06</strain>
        <tissue evidence="1">Mycelium</tissue>
    </source>
</reference>
<proteinExistence type="predicted"/>
<dbReference type="Proteomes" id="UP000265663">
    <property type="component" value="Unassembled WGS sequence"/>
</dbReference>
<protein>
    <submittedName>
        <fullName evidence="1">Gpi anchored</fullName>
    </submittedName>
</protein>
<evidence type="ECO:0000313" key="2">
    <source>
        <dbReference type="Proteomes" id="UP000265663"/>
    </source>
</evidence>
<dbReference type="AlphaFoldDB" id="A0A3M7MFL9"/>